<dbReference type="PANTHER" id="PTHR42711">
    <property type="entry name" value="ABC TRANSPORTER ATP-BINDING PROTEIN"/>
    <property type="match status" value="1"/>
</dbReference>
<feature type="domain" description="ABC transporter" evidence="5">
    <location>
        <begin position="4"/>
        <end position="235"/>
    </location>
</feature>
<name>A0A2R7Y5Y1_9ARCH</name>
<dbReference type="Gene3D" id="3.40.50.300">
    <property type="entry name" value="P-loop containing nucleotide triphosphate hydrolases"/>
    <property type="match status" value="1"/>
</dbReference>
<evidence type="ECO:0000256" key="3">
    <source>
        <dbReference type="ARBA" id="ARBA00022741"/>
    </source>
</evidence>
<evidence type="ECO:0000256" key="2">
    <source>
        <dbReference type="ARBA" id="ARBA00022448"/>
    </source>
</evidence>
<dbReference type="GO" id="GO:0016887">
    <property type="term" value="F:ATP hydrolysis activity"/>
    <property type="evidence" value="ECO:0007669"/>
    <property type="project" value="InterPro"/>
</dbReference>
<dbReference type="PANTHER" id="PTHR42711:SF5">
    <property type="entry name" value="ABC TRANSPORTER ATP-BINDING PROTEIN NATA"/>
    <property type="match status" value="1"/>
</dbReference>
<dbReference type="CDD" id="cd03263">
    <property type="entry name" value="ABC_subfamily_A"/>
    <property type="match status" value="1"/>
</dbReference>
<dbReference type="InterPro" id="IPR003593">
    <property type="entry name" value="AAA+_ATPase"/>
</dbReference>
<dbReference type="InterPro" id="IPR050763">
    <property type="entry name" value="ABC_transporter_ATP-binding"/>
</dbReference>
<dbReference type="Proteomes" id="UP000244066">
    <property type="component" value="Unassembled WGS sequence"/>
</dbReference>
<gene>
    <name evidence="6" type="ORF">B9J98_03350</name>
</gene>
<keyword evidence="3" id="KW-0547">Nucleotide-binding</keyword>
<comment type="similarity">
    <text evidence="1">Belongs to the ABC transporter superfamily.</text>
</comment>
<dbReference type="PROSITE" id="PS50893">
    <property type="entry name" value="ABC_TRANSPORTER_2"/>
    <property type="match status" value="1"/>
</dbReference>
<dbReference type="GO" id="GO:0005524">
    <property type="term" value="F:ATP binding"/>
    <property type="evidence" value="ECO:0007669"/>
    <property type="project" value="UniProtKB-KW"/>
</dbReference>
<dbReference type="SMART" id="SM00382">
    <property type="entry name" value="AAA"/>
    <property type="match status" value="1"/>
</dbReference>
<evidence type="ECO:0000313" key="7">
    <source>
        <dbReference type="Proteomes" id="UP000244066"/>
    </source>
</evidence>
<evidence type="ECO:0000313" key="6">
    <source>
        <dbReference type="EMBL" id="PUA32935.1"/>
    </source>
</evidence>
<evidence type="ECO:0000259" key="5">
    <source>
        <dbReference type="PROSITE" id="PS50893"/>
    </source>
</evidence>
<sequence>MEALSAERLVKVYGNGFHALKGITLSVNSGTVFSLLGRNGAGKTTFLRIMTTQLLPTSGTGVVLGYDVVKEAKEVRKRVAVVPQESKPIYLLTVREHVKYYLMMRGFSMVEASEKARKVIDDLGLNDYVDTLCMKLSGGLKRKVLVAMAVATEADVIFLDEPTTGLDPIARRLVWDVINRVARSGKTVFLTTHNMAEVEAVANEFALINDGKLVAQGSVDEVQRMLPYRMRAEVQATASSPEELLEFGEVVPVGRRFIVYPRSEEDSRRLYEYCTARHVRVSFSPVGVEDVFIRKVVARGAEEKH</sequence>
<accession>A0A2R7Y5Y1</accession>
<dbReference type="AlphaFoldDB" id="A0A2R7Y5Y1"/>
<reference evidence="6 7" key="1">
    <citation type="submission" date="2017-04" db="EMBL/GenBank/DDBJ databases">
        <title>Draft Aigarchaeota genome from a New Zealand hot spring.</title>
        <authorList>
            <person name="Reysenbach A.-L."/>
            <person name="Donaho J.A."/>
            <person name="Gerhart J."/>
            <person name="Kelley J.F."/>
            <person name="Kouba K."/>
            <person name="Podar M."/>
            <person name="Stott M."/>
        </authorList>
    </citation>
    <scope>NUCLEOTIDE SEQUENCE [LARGE SCALE GENOMIC DNA]</scope>
    <source>
        <strain evidence="6">NZ13_MG1</strain>
    </source>
</reference>
<dbReference type="Pfam" id="PF00005">
    <property type="entry name" value="ABC_tran"/>
    <property type="match status" value="1"/>
</dbReference>
<proteinExistence type="inferred from homology"/>
<comment type="caution">
    <text evidence="6">The sequence shown here is derived from an EMBL/GenBank/DDBJ whole genome shotgun (WGS) entry which is preliminary data.</text>
</comment>
<dbReference type="InterPro" id="IPR003439">
    <property type="entry name" value="ABC_transporter-like_ATP-bd"/>
</dbReference>
<protein>
    <recommendedName>
        <fullName evidence="5">ABC transporter domain-containing protein</fullName>
    </recommendedName>
</protein>
<keyword evidence="4" id="KW-0067">ATP-binding</keyword>
<evidence type="ECO:0000256" key="1">
    <source>
        <dbReference type="ARBA" id="ARBA00005417"/>
    </source>
</evidence>
<dbReference type="EMBL" id="NDWU01000006">
    <property type="protein sequence ID" value="PUA32935.1"/>
    <property type="molecule type" value="Genomic_DNA"/>
</dbReference>
<organism evidence="6 7">
    <name type="scientific">Candidatus Terraquivivens tikiterensis</name>
    <dbReference type="NCBI Taxonomy" id="1980982"/>
    <lineage>
        <taxon>Archaea</taxon>
        <taxon>Nitrososphaerota</taxon>
        <taxon>Candidatus Wolframiiraptoraceae</taxon>
        <taxon>Candidatus Terraquivivens</taxon>
    </lineage>
</organism>
<dbReference type="InterPro" id="IPR027417">
    <property type="entry name" value="P-loop_NTPase"/>
</dbReference>
<dbReference type="SUPFAM" id="SSF52540">
    <property type="entry name" value="P-loop containing nucleoside triphosphate hydrolases"/>
    <property type="match status" value="1"/>
</dbReference>
<keyword evidence="2" id="KW-0813">Transport</keyword>
<evidence type="ECO:0000256" key="4">
    <source>
        <dbReference type="ARBA" id="ARBA00022840"/>
    </source>
</evidence>